<dbReference type="PANTHER" id="PTHR42718:SF42">
    <property type="entry name" value="EXPORT PROTEIN"/>
    <property type="match status" value="1"/>
</dbReference>
<accession>A0A543I6S4</accession>
<feature type="transmembrane region" description="Helical" evidence="5">
    <location>
        <begin position="229"/>
        <end position="245"/>
    </location>
</feature>
<feature type="transmembrane region" description="Helical" evidence="5">
    <location>
        <begin position="197"/>
        <end position="217"/>
    </location>
</feature>
<evidence type="ECO:0000256" key="5">
    <source>
        <dbReference type="SAM" id="Phobius"/>
    </source>
</evidence>
<evidence type="ECO:0000259" key="6">
    <source>
        <dbReference type="PROSITE" id="PS50850"/>
    </source>
</evidence>
<feature type="transmembrane region" description="Helical" evidence="5">
    <location>
        <begin position="54"/>
        <end position="74"/>
    </location>
</feature>
<reference evidence="7 8" key="1">
    <citation type="submission" date="2019-06" db="EMBL/GenBank/DDBJ databases">
        <title>Sequencing the genomes of 1000 actinobacteria strains.</title>
        <authorList>
            <person name="Klenk H.-P."/>
        </authorList>
    </citation>
    <scope>NUCLEOTIDE SEQUENCE [LARGE SCALE GENOMIC DNA]</scope>
    <source>
        <strain evidence="7 8">DSM 18031</strain>
    </source>
</reference>
<dbReference type="SUPFAM" id="SSF103473">
    <property type="entry name" value="MFS general substrate transporter"/>
    <property type="match status" value="1"/>
</dbReference>
<feature type="transmembrane region" description="Helical" evidence="5">
    <location>
        <begin position="296"/>
        <end position="317"/>
    </location>
</feature>
<dbReference type="OrthoDB" id="7375466at2"/>
<dbReference type="EMBL" id="VFPN01000001">
    <property type="protein sequence ID" value="TQM66251.1"/>
    <property type="molecule type" value="Genomic_DNA"/>
</dbReference>
<dbReference type="PROSITE" id="PS50850">
    <property type="entry name" value="MFS"/>
    <property type="match status" value="1"/>
</dbReference>
<feature type="transmembrane region" description="Helical" evidence="5">
    <location>
        <begin position="329"/>
        <end position="349"/>
    </location>
</feature>
<dbReference type="InterPro" id="IPR011701">
    <property type="entry name" value="MFS"/>
</dbReference>
<dbReference type="Gene3D" id="1.20.1250.20">
    <property type="entry name" value="MFS general substrate transporter like domains"/>
    <property type="match status" value="1"/>
</dbReference>
<gene>
    <name evidence="7" type="ORF">FB466_1088</name>
</gene>
<name>A0A543I6S4_9MICO</name>
<dbReference type="RefSeq" id="WP_141916416.1">
    <property type="nucleotide sequence ID" value="NZ_BAAAYS010000010.1"/>
</dbReference>
<feature type="transmembrane region" description="Helical" evidence="5">
    <location>
        <begin position="355"/>
        <end position="383"/>
    </location>
</feature>
<dbReference type="Gene3D" id="1.20.1720.10">
    <property type="entry name" value="Multidrug resistance protein D"/>
    <property type="match status" value="1"/>
</dbReference>
<feature type="transmembrane region" description="Helical" evidence="5">
    <location>
        <begin position="81"/>
        <end position="99"/>
    </location>
</feature>
<evidence type="ECO:0000256" key="1">
    <source>
        <dbReference type="ARBA" id="ARBA00004651"/>
    </source>
</evidence>
<comment type="caution">
    <text evidence="7">The sequence shown here is derived from an EMBL/GenBank/DDBJ whole genome shotgun (WGS) entry which is preliminary data.</text>
</comment>
<evidence type="ECO:0000256" key="4">
    <source>
        <dbReference type="ARBA" id="ARBA00023136"/>
    </source>
</evidence>
<keyword evidence="2 5" id="KW-0812">Transmembrane</keyword>
<feature type="transmembrane region" description="Helical" evidence="5">
    <location>
        <begin position="164"/>
        <end position="185"/>
    </location>
</feature>
<keyword evidence="4 5" id="KW-0472">Membrane</keyword>
<evidence type="ECO:0000313" key="8">
    <source>
        <dbReference type="Proteomes" id="UP000318331"/>
    </source>
</evidence>
<feature type="transmembrane region" description="Helical" evidence="5">
    <location>
        <begin position="428"/>
        <end position="447"/>
    </location>
</feature>
<dbReference type="CDD" id="cd17321">
    <property type="entry name" value="MFS_MMR_MDR_like"/>
    <property type="match status" value="1"/>
</dbReference>
<feature type="transmembrane region" description="Helical" evidence="5">
    <location>
        <begin position="12"/>
        <end position="34"/>
    </location>
</feature>
<evidence type="ECO:0000256" key="3">
    <source>
        <dbReference type="ARBA" id="ARBA00022989"/>
    </source>
</evidence>
<dbReference type="Proteomes" id="UP000318331">
    <property type="component" value="Unassembled WGS sequence"/>
</dbReference>
<keyword evidence="3 5" id="KW-1133">Transmembrane helix</keyword>
<dbReference type="InterPro" id="IPR036259">
    <property type="entry name" value="MFS_trans_sf"/>
</dbReference>
<feature type="domain" description="Major facilitator superfamily (MFS) profile" evidence="6">
    <location>
        <begin position="12"/>
        <end position="451"/>
    </location>
</feature>
<protein>
    <submittedName>
        <fullName evidence="7">EmrB/QacA subfamily drug resistance transporter</fullName>
    </submittedName>
</protein>
<feature type="transmembrane region" description="Helical" evidence="5">
    <location>
        <begin position="395"/>
        <end position="416"/>
    </location>
</feature>
<evidence type="ECO:0000256" key="2">
    <source>
        <dbReference type="ARBA" id="ARBA00022692"/>
    </source>
</evidence>
<feature type="transmembrane region" description="Helical" evidence="5">
    <location>
        <begin position="137"/>
        <end position="158"/>
    </location>
</feature>
<sequence>MAERMTSEKRTVLSLAVLASFVVFLDGSVVNVALPAITADVGGGLVVQQWIVDAYLITLGSLILVAGSLSDVFGQVRVMRYGLIGFAAASVAIGCAPTPELVVIMRGVQGIAGALLVPSSLALITSTFRDEERGRAIGVWTSLTSGAMIVGPMLGGLFVDLGLWRGIFFINVFPVGVALFLLAGLRRVDVRAPGSAVDYLGAVLCAAGLGGVVFALIELPRLGADNPAIFVPAVVGVLALAGFVWRQAAITYPLMPLDLFRVRNFWTGNIATVFIYAALSLSGFVIVVYLQQEAGVSALEAGLSMLPVTILMILFSSRVGRLSGRYGPRFFMTVGPLVSAAGTLLMLGIRPDYSYWTQLLPGVVLFGVGLTLTVAPLTSAILGSIDTGRSGIASAVNNAVSRIAGLVITAMLGVIVGERLDLAGFGRSLIVCAVLLAAGGIVSFLGIRTPRLSETSPVSGPSEKPRQD</sequence>
<organism evidence="7 8">
    <name type="scientific">Klugiella xanthotipulae</name>
    <dbReference type="NCBI Taxonomy" id="244735"/>
    <lineage>
        <taxon>Bacteria</taxon>
        <taxon>Bacillati</taxon>
        <taxon>Actinomycetota</taxon>
        <taxon>Actinomycetes</taxon>
        <taxon>Micrococcales</taxon>
        <taxon>Microbacteriaceae</taxon>
        <taxon>Klugiella</taxon>
    </lineage>
</organism>
<proteinExistence type="predicted"/>
<feature type="transmembrane region" description="Helical" evidence="5">
    <location>
        <begin position="266"/>
        <end position="290"/>
    </location>
</feature>
<dbReference type="GO" id="GO:0005886">
    <property type="term" value="C:plasma membrane"/>
    <property type="evidence" value="ECO:0007669"/>
    <property type="project" value="UniProtKB-SubCell"/>
</dbReference>
<feature type="transmembrane region" description="Helical" evidence="5">
    <location>
        <begin position="105"/>
        <end position="125"/>
    </location>
</feature>
<evidence type="ECO:0000313" key="7">
    <source>
        <dbReference type="EMBL" id="TQM66251.1"/>
    </source>
</evidence>
<dbReference type="InterPro" id="IPR020846">
    <property type="entry name" value="MFS_dom"/>
</dbReference>
<keyword evidence="8" id="KW-1185">Reference proteome</keyword>
<dbReference type="GO" id="GO:0022857">
    <property type="term" value="F:transmembrane transporter activity"/>
    <property type="evidence" value="ECO:0007669"/>
    <property type="project" value="InterPro"/>
</dbReference>
<dbReference type="AlphaFoldDB" id="A0A543I6S4"/>
<comment type="subcellular location">
    <subcellularLocation>
        <location evidence="1">Cell membrane</location>
        <topology evidence="1">Multi-pass membrane protein</topology>
    </subcellularLocation>
</comment>
<dbReference type="PANTHER" id="PTHR42718">
    <property type="entry name" value="MAJOR FACILITATOR SUPERFAMILY MULTIDRUG TRANSPORTER MFSC"/>
    <property type="match status" value="1"/>
</dbReference>
<dbReference type="Pfam" id="PF07690">
    <property type="entry name" value="MFS_1"/>
    <property type="match status" value="1"/>
</dbReference>